<dbReference type="EMBL" id="CP086718">
    <property type="protein sequence ID" value="WOO84033.1"/>
    <property type="molecule type" value="Genomic_DNA"/>
</dbReference>
<organism evidence="2 3">
    <name type="scientific">Vanrija pseudolonga</name>
    <dbReference type="NCBI Taxonomy" id="143232"/>
    <lineage>
        <taxon>Eukaryota</taxon>
        <taxon>Fungi</taxon>
        <taxon>Dikarya</taxon>
        <taxon>Basidiomycota</taxon>
        <taxon>Agaricomycotina</taxon>
        <taxon>Tremellomycetes</taxon>
        <taxon>Trichosporonales</taxon>
        <taxon>Trichosporonaceae</taxon>
        <taxon>Vanrija</taxon>
    </lineage>
</organism>
<feature type="coiled-coil region" evidence="1">
    <location>
        <begin position="86"/>
        <end position="120"/>
    </location>
</feature>
<dbReference type="RefSeq" id="XP_062630059.1">
    <property type="nucleotide sequence ID" value="XM_062774075.1"/>
</dbReference>
<evidence type="ECO:0000313" key="2">
    <source>
        <dbReference type="EMBL" id="WOO84033.1"/>
    </source>
</evidence>
<name>A0AAF0YC47_9TREE</name>
<evidence type="ECO:0000313" key="3">
    <source>
        <dbReference type="Proteomes" id="UP000827549"/>
    </source>
</evidence>
<keyword evidence="1" id="KW-0175">Coiled coil</keyword>
<dbReference type="GeneID" id="87810727"/>
<accession>A0AAF0YC47</accession>
<protein>
    <submittedName>
        <fullName evidence="2">Uncharacterized protein</fullName>
    </submittedName>
</protein>
<proteinExistence type="predicted"/>
<dbReference type="AlphaFoldDB" id="A0AAF0YC47"/>
<gene>
    <name evidence="2" type="ORF">LOC62_05G007555</name>
</gene>
<dbReference type="Proteomes" id="UP000827549">
    <property type="component" value="Chromosome 5"/>
</dbReference>
<evidence type="ECO:0000256" key="1">
    <source>
        <dbReference type="SAM" id="Coils"/>
    </source>
</evidence>
<sequence>MVTGSLYQPPSYYSLTRVRLRRTCIVPKALAWQVTAFRIAELEQRVVQLNRDVQAARKDRDDVNFRYDQFKLAVEQGKRISRRDHKDAAHGEVEELRRRVRELEGHNEDLQARLQLAFEEEETFQGECLRDVRDRVHSKMFAGETLERAEMRERKSWFGRWVCVAVSADSRPRRKGGLSIMDMLPA</sequence>
<keyword evidence="3" id="KW-1185">Reference proteome</keyword>
<reference evidence="2" key="1">
    <citation type="submission" date="2023-10" db="EMBL/GenBank/DDBJ databases">
        <authorList>
            <person name="Noh H."/>
        </authorList>
    </citation>
    <scope>NUCLEOTIDE SEQUENCE</scope>
    <source>
        <strain evidence="2">DUCC4014</strain>
    </source>
</reference>